<name>A0A1J7IK91_9PEZI</name>
<sequence>MRSQTSTYGFAHICPWEPKTFTYRGLCSHSSLGEGISHLELSPEQHEQAAWDRAKKEADYQYDYQRELRENPTPEYKARKQINNIQQADSTRARQQAAKASEKYKCNPYDVNCRDAAELRRHEGTRRHKTYVAQDKDGWPCLIYSLHFKHQSNLKQHQTSKGQLRRVEEMTGVLSAGST</sequence>
<evidence type="ECO:0000313" key="2">
    <source>
        <dbReference type="Proteomes" id="UP000182658"/>
    </source>
</evidence>
<dbReference type="Proteomes" id="UP000182658">
    <property type="component" value="Unassembled WGS sequence"/>
</dbReference>
<proteinExistence type="predicted"/>
<accession>A0A1J7IK91</accession>
<reference evidence="1 2" key="1">
    <citation type="submission" date="2016-10" db="EMBL/GenBank/DDBJ databases">
        <title>Draft genome sequence of Coniochaeta ligniaria NRRL30616, a lignocellulolytic fungus for bioabatement of inhibitors in plant biomass hydrolysates.</title>
        <authorList>
            <consortium name="DOE Joint Genome Institute"/>
            <person name="Jimenez D.J."/>
            <person name="Hector R.E."/>
            <person name="Riley R."/>
            <person name="Sun H."/>
            <person name="Grigoriev I.V."/>
            <person name="Van Elsas J.D."/>
            <person name="Nichols N.N."/>
        </authorList>
    </citation>
    <scope>NUCLEOTIDE SEQUENCE [LARGE SCALE GENOMIC DNA]</scope>
    <source>
        <strain evidence="1 2">NRRL 30616</strain>
    </source>
</reference>
<organism evidence="1 2">
    <name type="scientific">Coniochaeta ligniaria NRRL 30616</name>
    <dbReference type="NCBI Taxonomy" id="1408157"/>
    <lineage>
        <taxon>Eukaryota</taxon>
        <taxon>Fungi</taxon>
        <taxon>Dikarya</taxon>
        <taxon>Ascomycota</taxon>
        <taxon>Pezizomycotina</taxon>
        <taxon>Sordariomycetes</taxon>
        <taxon>Sordariomycetidae</taxon>
        <taxon>Coniochaetales</taxon>
        <taxon>Coniochaetaceae</taxon>
        <taxon>Coniochaeta</taxon>
    </lineage>
</organism>
<dbReference type="AlphaFoldDB" id="A0A1J7IK91"/>
<dbReference type="STRING" id="1408157.A0A1J7IK91"/>
<dbReference type="OrthoDB" id="4161238at2759"/>
<dbReference type="EMBL" id="KV875099">
    <property type="protein sequence ID" value="OIW27707.1"/>
    <property type="molecule type" value="Genomic_DNA"/>
</dbReference>
<evidence type="ECO:0000313" key="1">
    <source>
        <dbReference type="EMBL" id="OIW27707.1"/>
    </source>
</evidence>
<gene>
    <name evidence="1" type="ORF">CONLIGDRAFT_445789</name>
</gene>
<keyword evidence="2" id="KW-1185">Reference proteome</keyword>
<dbReference type="InParanoid" id="A0A1J7IK91"/>
<protein>
    <submittedName>
        <fullName evidence="1">Uncharacterized protein</fullName>
    </submittedName>
</protein>